<dbReference type="Proteomes" id="UP001341840">
    <property type="component" value="Unassembled WGS sequence"/>
</dbReference>
<protein>
    <submittedName>
        <fullName evidence="2">Uncharacterized protein</fullName>
    </submittedName>
</protein>
<organism evidence="2 3">
    <name type="scientific">Stylosanthes scabra</name>
    <dbReference type="NCBI Taxonomy" id="79078"/>
    <lineage>
        <taxon>Eukaryota</taxon>
        <taxon>Viridiplantae</taxon>
        <taxon>Streptophyta</taxon>
        <taxon>Embryophyta</taxon>
        <taxon>Tracheophyta</taxon>
        <taxon>Spermatophyta</taxon>
        <taxon>Magnoliopsida</taxon>
        <taxon>eudicotyledons</taxon>
        <taxon>Gunneridae</taxon>
        <taxon>Pentapetalae</taxon>
        <taxon>rosids</taxon>
        <taxon>fabids</taxon>
        <taxon>Fabales</taxon>
        <taxon>Fabaceae</taxon>
        <taxon>Papilionoideae</taxon>
        <taxon>50 kb inversion clade</taxon>
        <taxon>dalbergioids sensu lato</taxon>
        <taxon>Dalbergieae</taxon>
        <taxon>Pterocarpus clade</taxon>
        <taxon>Stylosanthes</taxon>
    </lineage>
</organism>
<reference evidence="2 3" key="1">
    <citation type="journal article" date="2023" name="Plants (Basel)">
        <title>Bridging the Gap: Combining Genomics and Transcriptomics Approaches to Understand Stylosanthes scabra, an Orphan Legume from the Brazilian Caatinga.</title>
        <authorList>
            <person name="Ferreira-Neto J.R.C."/>
            <person name="da Silva M.D."/>
            <person name="Binneck E."/>
            <person name="de Melo N.F."/>
            <person name="da Silva R.H."/>
            <person name="de Melo A.L.T.M."/>
            <person name="Pandolfi V."/>
            <person name="Bustamante F.O."/>
            <person name="Brasileiro-Vidal A.C."/>
            <person name="Benko-Iseppon A.M."/>
        </authorList>
    </citation>
    <scope>NUCLEOTIDE SEQUENCE [LARGE SCALE GENOMIC DNA]</scope>
    <source>
        <tissue evidence="2">Leaves</tissue>
    </source>
</reference>
<name>A0ABU6WWU5_9FABA</name>
<feature type="region of interest" description="Disordered" evidence="1">
    <location>
        <begin position="1"/>
        <end position="40"/>
    </location>
</feature>
<dbReference type="EMBL" id="JASCZI010185121">
    <property type="protein sequence ID" value="MED6190396.1"/>
    <property type="molecule type" value="Genomic_DNA"/>
</dbReference>
<accession>A0ABU6WWU5</accession>
<proteinExistence type="predicted"/>
<evidence type="ECO:0000313" key="3">
    <source>
        <dbReference type="Proteomes" id="UP001341840"/>
    </source>
</evidence>
<evidence type="ECO:0000256" key="1">
    <source>
        <dbReference type="SAM" id="MobiDB-lite"/>
    </source>
</evidence>
<sequence length="77" mass="8361">MNRAKIAAQCQNYGTQEVSSGAAEDEDKEGQLATKGKKKSVPNLTVAQSKLKEGEFATKGMSKPFTRLKATQTDLRD</sequence>
<gene>
    <name evidence="2" type="ORF">PIB30_105464</name>
</gene>
<evidence type="ECO:0000313" key="2">
    <source>
        <dbReference type="EMBL" id="MED6190396.1"/>
    </source>
</evidence>
<comment type="caution">
    <text evidence="2">The sequence shown here is derived from an EMBL/GenBank/DDBJ whole genome shotgun (WGS) entry which is preliminary data.</text>
</comment>
<feature type="compositionally biased region" description="Polar residues" evidence="1">
    <location>
        <begin position="9"/>
        <end position="19"/>
    </location>
</feature>
<feature type="non-terminal residue" evidence="2">
    <location>
        <position position="77"/>
    </location>
</feature>
<keyword evidence="3" id="KW-1185">Reference proteome</keyword>